<keyword evidence="3" id="KW-1185">Reference proteome</keyword>
<dbReference type="PROSITE" id="PS51257">
    <property type="entry name" value="PROKAR_LIPOPROTEIN"/>
    <property type="match status" value="1"/>
</dbReference>
<dbReference type="EMBL" id="JAFKDB010000008">
    <property type="protein sequence ID" value="MBN7769160.1"/>
    <property type="molecule type" value="Genomic_DNA"/>
</dbReference>
<gene>
    <name evidence="2" type="ORF">JYP53_04480</name>
</gene>
<reference evidence="2 3" key="1">
    <citation type="submission" date="2021-02" db="EMBL/GenBank/DDBJ databases">
        <title>PHA producing bacteria isolated from coastal sediment in Guangdong, Shenzhen.</title>
        <authorList>
            <person name="Zheng W."/>
            <person name="Yu S."/>
            <person name="Huang Y."/>
        </authorList>
    </citation>
    <scope>NUCLEOTIDE SEQUENCE [LARGE SCALE GENOMIC DNA]</scope>
    <source>
        <strain evidence="2 3">TN21-5</strain>
    </source>
</reference>
<evidence type="ECO:0000313" key="2">
    <source>
        <dbReference type="EMBL" id="MBN7769160.1"/>
    </source>
</evidence>
<dbReference type="SUPFAM" id="SSF159594">
    <property type="entry name" value="XCC0632-like"/>
    <property type="match status" value="1"/>
</dbReference>
<name>A0ABS3BFZ1_9GAMM</name>
<dbReference type="Gene3D" id="3.40.50.10610">
    <property type="entry name" value="ABC-type transport auxiliary lipoprotein component"/>
    <property type="match status" value="1"/>
</dbReference>
<organism evidence="2 3">
    <name type="scientific">Marinobacter daepoensis</name>
    <dbReference type="NCBI Taxonomy" id="262077"/>
    <lineage>
        <taxon>Bacteria</taxon>
        <taxon>Pseudomonadati</taxon>
        <taxon>Pseudomonadota</taxon>
        <taxon>Gammaproteobacteria</taxon>
        <taxon>Pseudomonadales</taxon>
        <taxon>Marinobacteraceae</taxon>
        <taxon>Marinobacter</taxon>
    </lineage>
</organism>
<protein>
    <submittedName>
        <fullName evidence="2">Membrane integrity-associated transporter subunit PqiC</fullName>
    </submittedName>
</protein>
<dbReference type="Proteomes" id="UP000664344">
    <property type="component" value="Unassembled WGS sequence"/>
</dbReference>
<sequence>MKKAPTLLLSMMLSGCTVFPVPEPPRFMELMPASQHLTFDRTLPVSLRVDTPMASDPLDSARILIKPSAYEYQAMAGARWRESIPVVVRDHLIDTLRASGGFANVMTDTSPATADLTLVSEINRFQAQKTQDGAEVTIAFHLELMENRSRQSLCVQDYQQQVPASGTELEPLMEAFSKAANTASTAITSWAHQCLESQPGLQD</sequence>
<comment type="caution">
    <text evidence="2">The sequence shown here is derived from an EMBL/GenBank/DDBJ whole genome shotgun (WGS) entry which is preliminary data.</text>
</comment>
<accession>A0ABS3BFZ1</accession>
<dbReference type="Pfam" id="PF03886">
    <property type="entry name" value="ABC_trans_aux"/>
    <property type="match status" value="1"/>
</dbReference>
<dbReference type="InterPro" id="IPR005586">
    <property type="entry name" value="ABC_trans_aux"/>
</dbReference>
<feature type="domain" description="ABC-type transport auxiliary lipoprotein component" evidence="1">
    <location>
        <begin position="42"/>
        <end position="187"/>
    </location>
</feature>
<proteinExistence type="predicted"/>
<evidence type="ECO:0000313" key="3">
    <source>
        <dbReference type="Proteomes" id="UP000664344"/>
    </source>
</evidence>
<dbReference type="RefSeq" id="WP_206556839.1">
    <property type="nucleotide sequence ID" value="NZ_JAFKDB010000008.1"/>
</dbReference>
<evidence type="ECO:0000259" key="1">
    <source>
        <dbReference type="Pfam" id="PF03886"/>
    </source>
</evidence>